<keyword evidence="3" id="KW-1185">Reference proteome</keyword>
<dbReference type="AlphaFoldDB" id="A0A8J4U7Q1"/>
<gene>
    <name evidence="2" type="primary">CCNE1</name>
    <name evidence="2" type="ORF">DAT39_001826</name>
</gene>
<proteinExistence type="predicted"/>
<reference evidence="2" key="1">
    <citation type="submission" date="2020-07" db="EMBL/GenBank/DDBJ databases">
        <title>Clarias magur genome sequencing, assembly and annotation.</title>
        <authorList>
            <person name="Kushwaha B."/>
            <person name="Kumar R."/>
            <person name="Das P."/>
            <person name="Joshi C.G."/>
            <person name="Kumar D."/>
            <person name="Nagpure N.S."/>
            <person name="Pandey M."/>
            <person name="Agarwal S."/>
            <person name="Srivastava S."/>
            <person name="Singh M."/>
            <person name="Sahoo L."/>
            <person name="Jayasankar P."/>
            <person name="Meher P.K."/>
            <person name="Koringa P.G."/>
            <person name="Iquebal M.A."/>
            <person name="Das S.P."/>
            <person name="Bit A."/>
            <person name="Patnaik S."/>
            <person name="Patel N."/>
            <person name="Shah T.M."/>
            <person name="Hinsu A."/>
            <person name="Jena J.K."/>
        </authorList>
    </citation>
    <scope>NUCLEOTIDE SEQUENCE</scope>
    <source>
        <strain evidence="2">CIFAMagur01</strain>
        <tissue evidence="2">Testis</tissue>
    </source>
</reference>
<sequence>MVENSERRGRLQPCGLLSPPMSGGETDSAPCSVTRYGPGDVFYQPSIDLYVLR</sequence>
<evidence type="ECO:0000313" key="3">
    <source>
        <dbReference type="Proteomes" id="UP000727407"/>
    </source>
</evidence>
<comment type="caution">
    <text evidence="2">The sequence shown here is derived from an EMBL/GenBank/DDBJ whole genome shotgun (WGS) entry which is preliminary data.</text>
</comment>
<evidence type="ECO:0000313" key="2">
    <source>
        <dbReference type="EMBL" id="KAF5908365.1"/>
    </source>
</evidence>
<name>A0A8J4U7Q1_CLAMG</name>
<accession>A0A8J4U7Q1</accession>
<protein>
    <submittedName>
        <fullName evidence="2">G1/S-specific cyclin-E1</fullName>
    </submittedName>
</protein>
<dbReference type="EMBL" id="QNUK01000013">
    <property type="protein sequence ID" value="KAF5908365.1"/>
    <property type="molecule type" value="Genomic_DNA"/>
</dbReference>
<evidence type="ECO:0000256" key="1">
    <source>
        <dbReference type="SAM" id="MobiDB-lite"/>
    </source>
</evidence>
<organism evidence="2 3">
    <name type="scientific">Clarias magur</name>
    <name type="common">Asian catfish</name>
    <name type="synonym">Macropteronotus magur</name>
    <dbReference type="NCBI Taxonomy" id="1594786"/>
    <lineage>
        <taxon>Eukaryota</taxon>
        <taxon>Metazoa</taxon>
        <taxon>Chordata</taxon>
        <taxon>Craniata</taxon>
        <taxon>Vertebrata</taxon>
        <taxon>Euteleostomi</taxon>
        <taxon>Actinopterygii</taxon>
        <taxon>Neopterygii</taxon>
        <taxon>Teleostei</taxon>
        <taxon>Ostariophysi</taxon>
        <taxon>Siluriformes</taxon>
        <taxon>Clariidae</taxon>
        <taxon>Clarias</taxon>
    </lineage>
</organism>
<dbReference type="Proteomes" id="UP000727407">
    <property type="component" value="Unassembled WGS sequence"/>
</dbReference>
<feature type="region of interest" description="Disordered" evidence="1">
    <location>
        <begin position="1"/>
        <end position="31"/>
    </location>
</feature>